<reference evidence="1 2" key="1">
    <citation type="journal article" date="2021" name="Nat. Commun.">
        <title>Genetic determinants of endophytism in the Arabidopsis root mycobiome.</title>
        <authorList>
            <person name="Mesny F."/>
            <person name="Miyauchi S."/>
            <person name="Thiergart T."/>
            <person name="Pickel B."/>
            <person name="Atanasova L."/>
            <person name="Karlsson M."/>
            <person name="Huettel B."/>
            <person name="Barry K.W."/>
            <person name="Haridas S."/>
            <person name="Chen C."/>
            <person name="Bauer D."/>
            <person name="Andreopoulos W."/>
            <person name="Pangilinan J."/>
            <person name="LaButti K."/>
            <person name="Riley R."/>
            <person name="Lipzen A."/>
            <person name="Clum A."/>
            <person name="Drula E."/>
            <person name="Henrissat B."/>
            <person name="Kohler A."/>
            <person name="Grigoriev I.V."/>
            <person name="Martin F.M."/>
            <person name="Hacquard S."/>
        </authorList>
    </citation>
    <scope>NUCLEOTIDE SEQUENCE [LARGE SCALE GENOMIC DNA]</scope>
    <source>
        <strain evidence="1 2">MPI-SDFR-AT-0079</strain>
    </source>
</reference>
<organism evidence="1 2">
    <name type="scientific">Chaetomium tenue</name>
    <dbReference type="NCBI Taxonomy" id="1854479"/>
    <lineage>
        <taxon>Eukaryota</taxon>
        <taxon>Fungi</taxon>
        <taxon>Dikarya</taxon>
        <taxon>Ascomycota</taxon>
        <taxon>Pezizomycotina</taxon>
        <taxon>Sordariomycetes</taxon>
        <taxon>Sordariomycetidae</taxon>
        <taxon>Sordariales</taxon>
        <taxon>Chaetomiaceae</taxon>
        <taxon>Chaetomium</taxon>
    </lineage>
</organism>
<dbReference type="Proteomes" id="UP000724584">
    <property type="component" value="Unassembled WGS sequence"/>
</dbReference>
<protein>
    <submittedName>
        <fullName evidence="1">Uncharacterized protein</fullName>
    </submittedName>
</protein>
<proteinExistence type="predicted"/>
<evidence type="ECO:0000313" key="1">
    <source>
        <dbReference type="EMBL" id="KAH6637148.1"/>
    </source>
</evidence>
<gene>
    <name evidence="1" type="ORF">F5144DRAFT_486774</name>
</gene>
<dbReference type="EMBL" id="JAGIZQ010000003">
    <property type="protein sequence ID" value="KAH6637148.1"/>
    <property type="molecule type" value="Genomic_DNA"/>
</dbReference>
<sequence>MAVSRGPQTTPSPRNGLDSGAVVMRFLLPRQEPNPTPSPPGLPANGGFDPNDYCARRLAGLETGPAPTIGPGTAASIWALFALATSFIVLRIYCKIWRSRGIWWDDLIMFLASSTLCQLVINLGFGHFPCDIPPASHPLIAFQGGGLGSTFTVLAIVWSKTAFGITLLRLARDRLRWALACVVIAMNVAMGLQAVFVWVRCRPVEKNWRPGVEGRCWELGVSNGYAVFSAVLSGVCDVVFALLPWFLVWRLRMRKKEKVGVVVAMSMGVFAGITSFVKSGHIREMGSKNFTPLATAEIATTIMASCIPVLRVLFRDLRDATPTEISGTFGLEHYHYPKSDSTGVTAKKVAHSPIAIEAAAPVENGHDENTQAPNQSDLRRSQTTPKTWRAVWDVGESVRPRTKSLTRGSPPDNAAPAAPGVQPDDSSQRVLVCVSGRSTPPEGAATEGVIVQTQEIEIKYEGRRPRSGSSGGYEMGRIEVGGAM</sequence>
<name>A0ACB7PIG7_9PEZI</name>
<evidence type="ECO:0000313" key="2">
    <source>
        <dbReference type="Proteomes" id="UP000724584"/>
    </source>
</evidence>
<accession>A0ACB7PIG7</accession>
<keyword evidence="2" id="KW-1185">Reference proteome</keyword>
<comment type="caution">
    <text evidence="1">The sequence shown here is derived from an EMBL/GenBank/DDBJ whole genome shotgun (WGS) entry which is preliminary data.</text>
</comment>